<dbReference type="EMBL" id="FOEG01000001">
    <property type="protein sequence ID" value="SEO53900.1"/>
    <property type="molecule type" value="Genomic_DNA"/>
</dbReference>
<dbReference type="AlphaFoldDB" id="A0A1H8QI50"/>
<feature type="domain" description="Smr" evidence="2">
    <location>
        <begin position="95"/>
        <end position="176"/>
    </location>
</feature>
<dbReference type="RefSeq" id="WP_091639789.1">
    <property type="nucleotide sequence ID" value="NZ_FOEG01000001.1"/>
</dbReference>
<dbReference type="InterPro" id="IPR002625">
    <property type="entry name" value="Smr_dom"/>
</dbReference>
<gene>
    <name evidence="3" type="ORF">SAMN04488052_101600</name>
</gene>
<name>A0A1H8QI50_9GAMM</name>
<dbReference type="GO" id="GO:0004520">
    <property type="term" value="F:DNA endonuclease activity"/>
    <property type="evidence" value="ECO:0007669"/>
    <property type="project" value="TreeGrafter"/>
</dbReference>
<organism evidence="3 4">
    <name type="scientific">Aquisalimonas asiatica</name>
    <dbReference type="NCBI Taxonomy" id="406100"/>
    <lineage>
        <taxon>Bacteria</taxon>
        <taxon>Pseudomonadati</taxon>
        <taxon>Pseudomonadota</taxon>
        <taxon>Gammaproteobacteria</taxon>
        <taxon>Chromatiales</taxon>
        <taxon>Ectothiorhodospiraceae</taxon>
        <taxon>Aquisalimonas</taxon>
    </lineage>
</organism>
<dbReference type="STRING" id="406100.SAMN04488052_101600"/>
<dbReference type="InterPro" id="IPR036063">
    <property type="entry name" value="Smr_dom_sf"/>
</dbReference>
<dbReference type="PANTHER" id="PTHR35562:SF2">
    <property type="entry name" value="DNA ENDONUCLEASE SMRA-RELATED"/>
    <property type="match status" value="1"/>
</dbReference>
<dbReference type="PROSITE" id="PS50828">
    <property type="entry name" value="SMR"/>
    <property type="match status" value="1"/>
</dbReference>
<accession>A0A1H8QI50</accession>
<evidence type="ECO:0000256" key="1">
    <source>
        <dbReference type="SAM" id="MobiDB-lite"/>
    </source>
</evidence>
<keyword evidence="3" id="KW-0540">Nuclease</keyword>
<dbReference type="Pfam" id="PF01713">
    <property type="entry name" value="Smr"/>
    <property type="match status" value="1"/>
</dbReference>
<evidence type="ECO:0000313" key="4">
    <source>
        <dbReference type="Proteomes" id="UP000199657"/>
    </source>
</evidence>
<keyword evidence="3" id="KW-0255">Endonuclease</keyword>
<dbReference type="PANTHER" id="PTHR35562">
    <property type="entry name" value="DNA ENDONUCLEASE SMRA-RELATED"/>
    <property type="match status" value="1"/>
</dbReference>
<feature type="region of interest" description="Disordered" evidence="1">
    <location>
        <begin position="1"/>
        <end position="44"/>
    </location>
</feature>
<evidence type="ECO:0000259" key="2">
    <source>
        <dbReference type="PROSITE" id="PS50828"/>
    </source>
</evidence>
<protein>
    <submittedName>
        <fullName evidence="3">DNA-nicking endonuclease, Smr domain</fullName>
    </submittedName>
</protein>
<dbReference type="OrthoDB" id="9808881at2"/>
<keyword evidence="4" id="KW-1185">Reference proteome</keyword>
<evidence type="ECO:0000313" key="3">
    <source>
        <dbReference type="EMBL" id="SEO53900.1"/>
    </source>
</evidence>
<keyword evidence="3" id="KW-0378">Hydrolase</keyword>
<dbReference type="SUPFAM" id="SSF160443">
    <property type="entry name" value="SMR domain-like"/>
    <property type="match status" value="1"/>
</dbReference>
<proteinExistence type="predicted"/>
<dbReference type="SMART" id="SM00463">
    <property type="entry name" value="SMR"/>
    <property type="match status" value="1"/>
</dbReference>
<sequence length="180" mass="20492">MTDDNNQDDSALFRAAMGDVRPLRHDQATTPSPRPRPVPRQREADERRVMDELLDGPVDPADLETGEELTFLREGVQRRVLRRLRRGQFPVQAELDLHGMTVPVARVQLRQFINDCRHRDVRCVRIIHGKGLRSHNRGPVLKGLVDRWLRQLDEVIAFASARPVDGGTGAVYVLLRAPSR</sequence>
<reference evidence="3 4" key="1">
    <citation type="submission" date="2016-10" db="EMBL/GenBank/DDBJ databases">
        <authorList>
            <person name="de Groot N.N."/>
        </authorList>
    </citation>
    <scope>NUCLEOTIDE SEQUENCE [LARGE SCALE GENOMIC DNA]</scope>
    <source>
        <strain evidence="3 4">CGMCC 1.6291</strain>
    </source>
</reference>
<dbReference type="Proteomes" id="UP000199657">
    <property type="component" value="Unassembled WGS sequence"/>
</dbReference>
<dbReference type="Gene3D" id="3.30.1370.110">
    <property type="match status" value="1"/>
</dbReference>